<reference evidence="2" key="1">
    <citation type="submission" date="2022-11" db="UniProtKB">
        <authorList>
            <consortium name="WormBaseParasite"/>
        </authorList>
    </citation>
    <scope>IDENTIFICATION</scope>
</reference>
<evidence type="ECO:0000313" key="2">
    <source>
        <dbReference type="WBParaSite" id="PS1159_v2.g14206.t1"/>
    </source>
</evidence>
<protein>
    <submittedName>
        <fullName evidence="2">VWFA domain-containing protein</fullName>
    </submittedName>
</protein>
<evidence type="ECO:0000313" key="1">
    <source>
        <dbReference type="Proteomes" id="UP000887580"/>
    </source>
</evidence>
<dbReference type="WBParaSite" id="PS1159_v2.g14206.t1">
    <property type="protein sequence ID" value="PS1159_v2.g14206.t1"/>
    <property type="gene ID" value="PS1159_v2.g14206"/>
</dbReference>
<organism evidence="1 2">
    <name type="scientific">Panagrolaimus sp. PS1159</name>
    <dbReference type="NCBI Taxonomy" id="55785"/>
    <lineage>
        <taxon>Eukaryota</taxon>
        <taxon>Metazoa</taxon>
        <taxon>Ecdysozoa</taxon>
        <taxon>Nematoda</taxon>
        <taxon>Chromadorea</taxon>
        <taxon>Rhabditida</taxon>
        <taxon>Tylenchina</taxon>
        <taxon>Panagrolaimomorpha</taxon>
        <taxon>Panagrolaimoidea</taxon>
        <taxon>Panagrolaimidae</taxon>
        <taxon>Panagrolaimus</taxon>
    </lineage>
</organism>
<proteinExistence type="predicted"/>
<dbReference type="Proteomes" id="UP000887580">
    <property type="component" value="Unplaced"/>
</dbReference>
<accession>A0AC35F630</accession>
<sequence>MYLFIILGVLLFQNIYGEPVCTAIKYTGVVYETNGLFNPTNTVCNYNFYLNVTQNYGNSTYPNVLTVTGFTESYASGYSRTSPLQFVIDSPDGQSNVTVSCPTMNGTSCVIISTNGFAESTFDLNYLTVYDTTNLFVSNGGIYDGINENTVNSSVCLSGISADITSKQHYYRYNQTACCIQYTDYNITVDPEEGDYGTACASDPFLAWLDIVYVIDISSAMPQINDLLSSIATIMEGLNVGQVGDHSTRVSIVTYGNIDVQVLTKLADTTNEDDFEDILFNININPNDPGGNIAGALNQAFDIITSQRGYRKPVIVLAAAAYNPQGVQNINGTVAQIRANGIDIAVINYAAVDGVLATALKTLASDGYYYISIQNDLISAVSYGLTQINCFCSSTTKQLRLYNSQWSNYTSYADCFRAVPDAASPTVANKRDCHPGSLIALTDQQKFDFITDNFFLKNETLYGKKQMNIGFHKSASDGLWKWWGYNGTEIPYNNYPLMIGTPGPNDNYGYMVNDYGYHWALKTGHNVASPYICQTRACDVSYVCK</sequence>
<name>A0AC35F630_9BILA</name>